<dbReference type="Gene3D" id="3.40.50.150">
    <property type="entry name" value="Vaccinia Virus protein VP39"/>
    <property type="match status" value="1"/>
</dbReference>
<gene>
    <name evidence="3" type="ORF">B0H67DRAFT_582306</name>
</gene>
<comment type="similarity">
    <text evidence="1">Belongs to the methyltransferase superfamily. LaeA methyltransferase family.</text>
</comment>
<dbReference type="InterPro" id="IPR029063">
    <property type="entry name" value="SAM-dependent_MTases_sf"/>
</dbReference>
<keyword evidence="4" id="KW-1185">Reference proteome</keyword>
<dbReference type="Proteomes" id="UP001172102">
    <property type="component" value="Unassembled WGS sequence"/>
</dbReference>
<accession>A0AA40AHQ2</accession>
<keyword evidence="3" id="KW-0489">Methyltransferase</keyword>
<dbReference type="AlphaFoldDB" id="A0AA40AHQ2"/>
<keyword evidence="3" id="KW-0808">Transferase</keyword>
<comment type="caution">
    <text evidence="3">The sequence shown here is derived from an EMBL/GenBank/DDBJ whole genome shotgun (WGS) entry which is preliminary data.</text>
</comment>
<evidence type="ECO:0000256" key="1">
    <source>
        <dbReference type="ARBA" id="ARBA00038158"/>
    </source>
</evidence>
<protein>
    <submittedName>
        <fullName evidence="3">S-adenosyl-L-methionine-dependent methyltransferase</fullName>
    </submittedName>
</protein>
<dbReference type="Pfam" id="PF13489">
    <property type="entry name" value="Methyltransf_23"/>
    <property type="match status" value="1"/>
</dbReference>
<dbReference type="GO" id="GO:0008168">
    <property type="term" value="F:methyltransferase activity"/>
    <property type="evidence" value="ECO:0007669"/>
    <property type="project" value="UniProtKB-KW"/>
</dbReference>
<sequence>MNPLPHPPTTSTATMKVDEDAAVNAGILPAEHWSAQLGISDDKSLFDSDKESTKSLYPSIFKYRTIHGRTYHPETTDAMYWATNDRTQAESLDINHHCCTLALEGKLFLSPLDKKTCKTALDIGTGTGIWAIDFAEEFKQTTVTATDITPVAPSYIPPNLTFEIEDCNKTWAFPNNHFDFIHIRWLNGSVTDWERLFERASAHMRAGGWLESYEMSAIVESDDGSVTKTSALGQWGKIFIEGGRKFGMSFTVFQDGMQRTAMEKAGLVDIQEREIKMPIGSWPTDDAAKEQGTFTQAALEQDTEGYILFMAETLGWTKRQVLIYVKNVRREMRSKKYHGFYRQKVVWGRKPENPAGPVGPERAKTAPSSAAKRKASED</sequence>
<evidence type="ECO:0000313" key="3">
    <source>
        <dbReference type="EMBL" id="KAK0716051.1"/>
    </source>
</evidence>
<dbReference type="EMBL" id="JAUKUA010000004">
    <property type="protein sequence ID" value="KAK0716051.1"/>
    <property type="molecule type" value="Genomic_DNA"/>
</dbReference>
<organism evidence="3 4">
    <name type="scientific">Lasiosphaeris hirsuta</name>
    <dbReference type="NCBI Taxonomy" id="260670"/>
    <lineage>
        <taxon>Eukaryota</taxon>
        <taxon>Fungi</taxon>
        <taxon>Dikarya</taxon>
        <taxon>Ascomycota</taxon>
        <taxon>Pezizomycotina</taxon>
        <taxon>Sordariomycetes</taxon>
        <taxon>Sordariomycetidae</taxon>
        <taxon>Sordariales</taxon>
        <taxon>Lasiosphaeriaceae</taxon>
        <taxon>Lasiosphaeris</taxon>
    </lineage>
</organism>
<feature type="region of interest" description="Disordered" evidence="2">
    <location>
        <begin position="349"/>
        <end position="378"/>
    </location>
</feature>
<dbReference type="PANTHER" id="PTHR43591">
    <property type="entry name" value="METHYLTRANSFERASE"/>
    <property type="match status" value="1"/>
</dbReference>
<dbReference type="PANTHER" id="PTHR43591:SF10">
    <property type="entry name" value="ABC TRANSMEMBRANE TYPE-1 DOMAIN-CONTAINING PROTEIN-RELATED"/>
    <property type="match status" value="1"/>
</dbReference>
<dbReference type="SUPFAM" id="SSF53335">
    <property type="entry name" value="S-adenosyl-L-methionine-dependent methyltransferases"/>
    <property type="match status" value="1"/>
</dbReference>
<evidence type="ECO:0000256" key="2">
    <source>
        <dbReference type="SAM" id="MobiDB-lite"/>
    </source>
</evidence>
<dbReference type="GO" id="GO:0032259">
    <property type="term" value="P:methylation"/>
    <property type="evidence" value="ECO:0007669"/>
    <property type="project" value="UniProtKB-KW"/>
</dbReference>
<dbReference type="CDD" id="cd02440">
    <property type="entry name" value="AdoMet_MTases"/>
    <property type="match status" value="1"/>
</dbReference>
<proteinExistence type="inferred from homology"/>
<name>A0AA40AHQ2_9PEZI</name>
<evidence type="ECO:0000313" key="4">
    <source>
        <dbReference type="Proteomes" id="UP001172102"/>
    </source>
</evidence>
<reference evidence="3" key="1">
    <citation type="submission" date="2023-06" db="EMBL/GenBank/DDBJ databases">
        <title>Genome-scale phylogeny and comparative genomics of the fungal order Sordariales.</title>
        <authorList>
            <consortium name="Lawrence Berkeley National Laboratory"/>
            <person name="Hensen N."/>
            <person name="Bonometti L."/>
            <person name="Westerberg I."/>
            <person name="Brannstrom I.O."/>
            <person name="Guillou S."/>
            <person name="Cros-Aarteil S."/>
            <person name="Calhoun S."/>
            <person name="Haridas S."/>
            <person name="Kuo A."/>
            <person name="Mondo S."/>
            <person name="Pangilinan J."/>
            <person name="Riley R."/>
            <person name="Labutti K."/>
            <person name="Andreopoulos B."/>
            <person name="Lipzen A."/>
            <person name="Chen C."/>
            <person name="Yanf M."/>
            <person name="Daum C."/>
            <person name="Ng V."/>
            <person name="Clum A."/>
            <person name="Steindorff A."/>
            <person name="Ohm R."/>
            <person name="Martin F."/>
            <person name="Silar P."/>
            <person name="Natvig D."/>
            <person name="Lalanne C."/>
            <person name="Gautier V."/>
            <person name="Ament-Velasquez S.L."/>
            <person name="Kruys A."/>
            <person name="Hutchinson M.I."/>
            <person name="Powell A.J."/>
            <person name="Barry K."/>
            <person name="Miller A.N."/>
            <person name="Grigoriev I.V."/>
            <person name="Debuchy R."/>
            <person name="Gladieux P."/>
            <person name="Thoren M.H."/>
            <person name="Johannesson H."/>
        </authorList>
    </citation>
    <scope>NUCLEOTIDE SEQUENCE</scope>
    <source>
        <strain evidence="3">SMH4607-1</strain>
    </source>
</reference>